<keyword evidence="8" id="KW-1185">Reference proteome</keyword>
<keyword evidence="3" id="KW-0539">Nucleus</keyword>
<dbReference type="PANTHER" id="PTHR14369">
    <property type="entry name" value="SURFEIT LOCUS PROTEIN 6"/>
    <property type="match status" value="1"/>
</dbReference>
<feature type="compositionally biased region" description="Low complexity" evidence="4">
    <location>
        <begin position="355"/>
        <end position="375"/>
    </location>
</feature>
<gene>
    <name evidence="7" type="ORF">OEA41_006836</name>
</gene>
<name>A0AAD9Z8K7_9LECA</name>
<accession>A0AAD9Z8K7</accession>
<dbReference type="Pfam" id="PF15459">
    <property type="entry name" value="RRP14"/>
    <property type="match status" value="1"/>
</dbReference>
<evidence type="ECO:0000256" key="4">
    <source>
        <dbReference type="SAM" id="MobiDB-lite"/>
    </source>
</evidence>
<dbReference type="EMBL" id="JASNWA010000007">
    <property type="protein sequence ID" value="KAK3173506.1"/>
    <property type="molecule type" value="Genomic_DNA"/>
</dbReference>
<feature type="domain" description="Ribosomal RNA-processing protein 14 N-terminal" evidence="6">
    <location>
        <begin position="12"/>
        <end position="62"/>
    </location>
</feature>
<evidence type="ECO:0000313" key="8">
    <source>
        <dbReference type="Proteomes" id="UP001276659"/>
    </source>
</evidence>
<feature type="compositionally biased region" description="Low complexity" evidence="4">
    <location>
        <begin position="229"/>
        <end position="259"/>
    </location>
</feature>
<proteinExistence type="inferred from homology"/>
<evidence type="ECO:0000313" key="7">
    <source>
        <dbReference type="EMBL" id="KAK3173506.1"/>
    </source>
</evidence>
<reference evidence="7" key="1">
    <citation type="submission" date="2022-11" db="EMBL/GenBank/DDBJ databases">
        <title>Chromosomal genome sequence assembly and mating type (MAT) locus characterization of the leprose asexual lichenized fungus Lepraria neglecta (Nyl.) Erichsen.</title>
        <authorList>
            <person name="Allen J.L."/>
            <person name="Pfeffer B."/>
        </authorList>
    </citation>
    <scope>NUCLEOTIDE SEQUENCE</scope>
    <source>
        <strain evidence="7">Allen 5258</strain>
    </source>
</reference>
<evidence type="ECO:0008006" key="9">
    <source>
        <dbReference type="Google" id="ProtNLM"/>
    </source>
</evidence>
<feature type="compositionally biased region" description="Acidic residues" evidence="4">
    <location>
        <begin position="86"/>
        <end position="96"/>
    </location>
</feature>
<evidence type="ECO:0000259" key="6">
    <source>
        <dbReference type="Pfam" id="PF15459"/>
    </source>
</evidence>
<dbReference type="GO" id="GO:0003723">
    <property type="term" value="F:RNA binding"/>
    <property type="evidence" value="ECO:0007669"/>
    <property type="project" value="TreeGrafter"/>
</dbReference>
<comment type="similarity">
    <text evidence="2">Belongs to the SURF6 family.</text>
</comment>
<feature type="compositionally biased region" description="Basic and acidic residues" evidence="4">
    <location>
        <begin position="115"/>
        <end position="149"/>
    </location>
</feature>
<feature type="domain" description="Ribosomal RNA-processing protein 14/surfeit locus protein 6 C-terminal" evidence="5">
    <location>
        <begin position="316"/>
        <end position="516"/>
    </location>
</feature>
<evidence type="ECO:0000256" key="3">
    <source>
        <dbReference type="ARBA" id="ARBA00023242"/>
    </source>
</evidence>
<comment type="subcellular location">
    <subcellularLocation>
        <location evidence="1">Nucleus</location>
    </subcellularLocation>
</comment>
<feature type="compositionally biased region" description="Basic residues" evidence="4">
    <location>
        <begin position="150"/>
        <end position="161"/>
    </location>
</feature>
<dbReference type="PANTHER" id="PTHR14369:SF0">
    <property type="entry name" value="SURFEIT LOCUS PROTEIN 6"/>
    <property type="match status" value="1"/>
</dbReference>
<evidence type="ECO:0000259" key="5">
    <source>
        <dbReference type="Pfam" id="PF04935"/>
    </source>
</evidence>
<feature type="compositionally biased region" description="Basic and acidic residues" evidence="4">
    <location>
        <begin position="207"/>
        <end position="228"/>
    </location>
</feature>
<protein>
    <recommendedName>
        <fullName evidence="9">SURF6-domain-containing protein</fullName>
    </recommendedName>
</protein>
<dbReference type="InterPro" id="IPR029188">
    <property type="entry name" value="Rrp14_N"/>
</dbReference>
<feature type="compositionally biased region" description="Basic residues" evidence="4">
    <location>
        <begin position="513"/>
        <end position="527"/>
    </location>
</feature>
<sequence length="547" mass="60684">MAQERSDSLEERLKSHAESFNGLLSLIPAKYYYGEDTSDQWQRKKQTKEEARAAKRAKLDPDNAKSAKDVLDEQAANARKRKREEDGSDVEVEGVEPEAPIPSSVKKGKQTKKQKREEKGTASEPPKTKSKENGALSKPEEDPEAVRKVKAEKKREKKERKKAKEEAKAVKAKAKKERKAQEAALEEDSEAATGVPDASDEEDDDDAQRGEIDHIDMEDILEESRDHPSSTATPSTARSPAFDASANHSGSSSISSIAAPTTEGPQPKGSTEPQTDSQPPKPDPSELKARLAQRIEDLRKSRHADGPDGAPARTRQELIESRRQKEEARRAHKKELRQKAKEEERQKQADTLARGSLLLSGSPLLSPGSPLTPSSEPNNFSFNRIAFSNGQHASANLDAIIDPKTKAKGPSDPHTALLAAQKKAGRLNGLDESKRADISEKDTWLNARKRAHGERIRDDTSLLKKTLKRKEKQKRKSEKEWTERIEGVKKGQDIRQKKREANIQKRKEDKGGKGKKNKGAKKGKPKARPGFEGSFRAKAPTPGARRR</sequence>
<feature type="compositionally biased region" description="Basic and acidic residues" evidence="4">
    <location>
        <begin position="453"/>
        <end position="462"/>
    </location>
</feature>
<organism evidence="7 8">
    <name type="scientific">Lepraria neglecta</name>
    <dbReference type="NCBI Taxonomy" id="209136"/>
    <lineage>
        <taxon>Eukaryota</taxon>
        <taxon>Fungi</taxon>
        <taxon>Dikarya</taxon>
        <taxon>Ascomycota</taxon>
        <taxon>Pezizomycotina</taxon>
        <taxon>Lecanoromycetes</taxon>
        <taxon>OSLEUM clade</taxon>
        <taxon>Lecanoromycetidae</taxon>
        <taxon>Lecanorales</taxon>
        <taxon>Lecanorineae</taxon>
        <taxon>Stereocaulaceae</taxon>
        <taxon>Lepraria</taxon>
    </lineage>
</organism>
<dbReference type="InterPro" id="IPR029190">
    <property type="entry name" value="Rrp14/SURF6_C"/>
</dbReference>
<dbReference type="GO" id="GO:0005730">
    <property type="term" value="C:nucleolus"/>
    <property type="evidence" value="ECO:0007669"/>
    <property type="project" value="TreeGrafter"/>
</dbReference>
<dbReference type="GO" id="GO:0042274">
    <property type="term" value="P:ribosomal small subunit biogenesis"/>
    <property type="evidence" value="ECO:0007669"/>
    <property type="project" value="TreeGrafter"/>
</dbReference>
<feature type="compositionally biased region" description="Basic and acidic residues" evidence="4">
    <location>
        <begin position="314"/>
        <end position="329"/>
    </location>
</feature>
<feature type="compositionally biased region" description="Basic and acidic residues" evidence="4">
    <location>
        <begin position="429"/>
        <end position="443"/>
    </location>
</feature>
<feature type="region of interest" description="Disordered" evidence="4">
    <location>
        <begin position="35"/>
        <end position="377"/>
    </location>
</feature>
<evidence type="ECO:0000256" key="1">
    <source>
        <dbReference type="ARBA" id="ARBA00004123"/>
    </source>
</evidence>
<dbReference type="InterPro" id="IPR007019">
    <property type="entry name" value="SURF6"/>
</dbReference>
<feature type="compositionally biased region" description="Basic and acidic residues" evidence="4">
    <location>
        <begin position="477"/>
        <end position="512"/>
    </location>
</feature>
<comment type="caution">
    <text evidence="7">The sequence shown here is derived from an EMBL/GenBank/DDBJ whole genome shotgun (WGS) entry which is preliminary data.</text>
</comment>
<feature type="compositionally biased region" description="Basic and acidic residues" evidence="4">
    <location>
        <begin position="283"/>
        <end position="306"/>
    </location>
</feature>
<feature type="compositionally biased region" description="Basic and acidic residues" evidence="4">
    <location>
        <begin position="337"/>
        <end position="348"/>
    </location>
</feature>
<feature type="region of interest" description="Disordered" evidence="4">
    <location>
        <begin position="427"/>
        <end position="547"/>
    </location>
</feature>
<dbReference type="GO" id="GO:0042273">
    <property type="term" value="P:ribosomal large subunit biogenesis"/>
    <property type="evidence" value="ECO:0007669"/>
    <property type="project" value="TreeGrafter"/>
</dbReference>
<dbReference type="Proteomes" id="UP001276659">
    <property type="component" value="Unassembled WGS sequence"/>
</dbReference>
<dbReference type="AlphaFoldDB" id="A0AAD9Z8K7"/>
<dbReference type="GO" id="GO:0003677">
    <property type="term" value="F:DNA binding"/>
    <property type="evidence" value="ECO:0007669"/>
    <property type="project" value="TreeGrafter"/>
</dbReference>
<feature type="compositionally biased region" description="Basic residues" evidence="4">
    <location>
        <begin position="465"/>
        <end position="476"/>
    </location>
</feature>
<dbReference type="Pfam" id="PF04935">
    <property type="entry name" value="SURF6"/>
    <property type="match status" value="1"/>
</dbReference>
<feature type="compositionally biased region" description="Polar residues" evidence="4">
    <location>
        <begin position="268"/>
        <end position="278"/>
    </location>
</feature>
<feature type="compositionally biased region" description="Basic and acidic residues" evidence="4">
    <location>
        <begin position="47"/>
        <end position="71"/>
    </location>
</feature>
<evidence type="ECO:0000256" key="2">
    <source>
        <dbReference type="ARBA" id="ARBA00005904"/>
    </source>
</evidence>